<dbReference type="Pfam" id="PF08970">
    <property type="entry name" value="Sda"/>
    <property type="match status" value="1"/>
</dbReference>
<dbReference type="Proteomes" id="UP000288943">
    <property type="component" value="Chromosome"/>
</dbReference>
<dbReference type="InterPro" id="IPR015064">
    <property type="entry name" value="Sda"/>
</dbReference>
<name>A0A410X1R9_9BACL</name>
<protein>
    <submittedName>
        <fullName evidence="1">Sporulation histidine kinase inhibitor Sda</fullName>
    </submittedName>
</protein>
<proteinExistence type="predicted"/>
<dbReference type="RefSeq" id="WP_082211298.1">
    <property type="nucleotide sequence ID" value="NZ_CP173427.1"/>
</dbReference>
<evidence type="ECO:0000313" key="1">
    <source>
        <dbReference type="EMBL" id="QAV20562.1"/>
    </source>
</evidence>
<accession>A0A410X1R9</accession>
<dbReference type="OrthoDB" id="2650829at2"/>
<dbReference type="KEGG" id="pchi:PC41400_23940"/>
<dbReference type="AlphaFoldDB" id="A0A410X1R9"/>
<sequence>MNVMLKKSAVELLSDYQLLDCFVQALQMKLGAEFLQQLASEIRRRNLY</sequence>
<dbReference type="SUPFAM" id="SSF100985">
    <property type="entry name" value="Sporulation inhibitor Sda"/>
    <property type="match status" value="1"/>
</dbReference>
<dbReference type="InterPro" id="IPR036916">
    <property type="entry name" value="Sda_sf"/>
</dbReference>
<reference evidence="1 2" key="1">
    <citation type="submission" date="2018-01" db="EMBL/GenBank/DDBJ databases">
        <title>The whole genome sequencing and assembly of Paenibacillus chitinolyticus KCCM 41400 strain.</title>
        <authorList>
            <person name="Kim J.-Y."/>
            <person name="Park M.-K."/>
            <person name="Lee Y.-J."/>
            <person name="Yi H."/>
            <person name="Bahn Y.-S."/>
            <person name="Kim J.F."/>
            <person name="Lee D.-W."/>
        </authorList>
    </citation>
    <scope>NUCLEOTIDE SEQUENCE [LARGE SCALE GENOMIC DNA]</scope>
    <source>
        <strain evidence="1 2">KCCM 41400</strain>
    </source>
</reference>
<dbReference type="Gene3D" id="1.10.287.1100">
    <property type="entry name" value="Sporulation inhibitor A"/>
    <property type="match status" value="1"/>
</dbReference>
<dbReference type="EMBL" id="CP026520">
    <property type="protein sequence ID" value="QAV20562.1"/>
    <property type="molecule type" value="Genomic_DNA"/>
</dbReference>
<gene>
    <name evidence="1" type="ORF">PC41400_23940</name>
</gene>
<evidence type="ECO:0000313" key="2">
    <source>
        <dbReference type="Proteomes" id="UP000288943"/>
    </source>
</evidence>
<organism evidence="1 2">
    <name type="scientific">Paenibacillus chitinolyticus</name>
    <dbReference type="NCBI Taxonomy" id="79263"/>
    <lineage>
        <taxon>Bacteria</taxon>
        <taxon>Bacillati</taxon>
        <taxon>Bacillota</taxon>
        <taxon>Bacilli</taxon>
        <taxon>Bacillales</taxon>
        <taxon>Paenibacillaceae</taxon>
        <taxon>Paenibacillus</taxon>
    </lineage>
</organism>